<evidence type="ECO:0000313" key="2">
    <source>
        <dbReference type="EMBL" id="MCB7389579.1"/>
    </source>
</evidence>
<sequence length="225" mass="24231">MEEQAYKEIFTKPIVRWGMITLLGSIPFCFGPAIYLAVVYHAIPPVHTILTAWFMIASIYGVEYFMTPISYFPILGVSGTYMAFLSGNIANMRVPCAIVAQDVIGVEPATKQGEIIATLGMAGSIITNLIVVTIAAVGGNALMSLLPEVVLTALNYVLPSIFGGLFAIFAVKHPRYAVWGVSVALVLLGVVKILPTWAVVVCCSFSTIGFALYCTKRDTQKTSNP</sequence>
<dbReference type="Proteomes" id="UP001299546">
    <property type="component" value="Unassembled WGS sequence"/>
</dbReference>
<keyword evidence="1" id="KW-0472">Membrane</keyword>
<feature type="transmembrane region" description="Helical" evidence="1">
    <location>
        <begin position="20"/>
        <end position="43"/>
    </location>
</feature>
<evidence type="ECO:0008006" key="4">
    <source>
        <dbReference type="Google" id="ProtNLM"/>
    </source>
</evidence>
<comment type="caution">
    <text evidence="2">The sequence shown here is derived from an EMBL/GenBank/DDBJ whole genome shotgun (WGS) entry which is preliminary data.</text>
</comment>
<protein>
    <recommendedName>
        <fullName evidence="4">Small-conductance mechanosensitive channel</fullName>
    </recommendedName>
</protein>
<name>A0ABS8DMD7_9FIRM</name>
<dbReference type="EMBL" id="JAJCIS010000034">
    <property type="protein sequence ID" value="MCB7389579.1"/>
    <property type="molecule type" value="Genomic_DNA"/>
</dbReference>
<evidence type="ECO:0000313" key="3">
    <source>
        <dbReference type="Proteomes" id="UP001299546"/>
    </source>
</evidence>
<feature type="transmembrane region" description="Helical" evidence="1">
    <location>
        <begin position="149"/>
        <end position="169"/>
    </location>
</feature>
<keyword evidence="1" id="KW-0812">Transmembrane</keyword>
<dbReference type="RefSeq" id="WP_066730629.1">
    <property type="nucleotide sequence ID" value="NZ_JAJCIQ010000032.1"/>
</dbReference>
<feature type="transmembrane region" description="Helical" evidence="1">
    <location>
        <begin position="176"/>
        <end position="191"/>
    </location>
</feature>
<reference evidence="2 3" key="1">
    <citation type="submission" date="2021-10" db="EMBL/GenBank/DDBJ databases">
        <title>Collection of gut derived symbiotic bacterial strains cultured from healthy donors.</title>
        <authorList>
            <person name="Lin H."/>
            <person name="Littmann E."/>
            <person name="Kohout C."/>
            <person name="Pamer E.G."/>
        </authorList>
    </citation>
    <scope>NUCLEOTIDE SEQUENCE [LARGE SCALE GENOMIC DNA]</scope>
    <source>
        <strain evidence="2 3">DFI.1.165</strain>
    </source>
</reference>
<organism evidence="2 3">
    <name type="scientific">Bariatricus massiliensis</name>
    <dbReference type="NCBI Taxonomy" id="1745713"/>
    <lineage>
        <taxon>Bacteria</taxon>
        <taxon>Bacillati</taxon>
        <taxon>Bacillota</taxon>
        <taxon>Clostridia</taxon>
        <taxon>Lachnospirales</taxon>
        <taxon>Lachnospiraceae</taxon>
        <taxon>Bariatricus</taxon>
    </lineage>
</organism>
<proteinExistence type="predicted"/>
<keyword evidence="3" id="KW-1185">Reference proteome</keyword>
<keyword evidence="1" id="KW-1133">Transmembrane helix</keyword>
<feature type="transmembrane region" description="Helical" evidence="1">
    <location>
        <begin position="115"/>
        <end position="137"/>
    </location>
</feature>
<evidence type="ECO:0000256" key="1">
    <source>
        <dbReference type="SAM" id="Phobius"/>
    </source>
</evidence>
<gene>
    <name evidence="2" type="ORF">LIZ65_20060</name>
</gene>
<feature type="transmembrane region" description="Helical" evidence="1">
    <location>
        <begin position="49"/>
        <end position="66"/>
    </location>
</feature>
<accession>A0ABS8DMD7</accession>